<evidence type="ECO:0000313" key="2">
    <source>
        <dbReference type="Proteomes" id="UP000683422"/>
    </source>
</evidence>
<protein>
    <submittedName>
        <fullName evidence="1">Uncharacterized protein</fullName>
    </submittedName>
</protein>
<organism evidence="1 2">
    <name type="scientific">Gordonia phage VanLee</name>
    <dbReference type="NCBI Taxonomy" id="2845816"/>
    <lineage>
        <taxon>Viruses</taxon>
        <taxon>Duplodnaviria</taxon>
        <taxon>Heunggongvirae</taxon>
        <taxon>Uroviricota</taxon>
        <taxon>Caudoviricetes</taxon>
        <taxon>Kruegerviridae</taxon>
        <taxon>Vanleevirus</taxon>
        <taxon>Vanleevirus vanlee</taxon>
    </lineage>
</organism>
<dbReference type="EMBL" id="MZ028627">
    <property type="protein sequence ID" value="QWS68192.1"/>
    <property type="molecule type" value="Genomic_DNA"/>
</dbReference>
<reference evidence="1" key="1">
    <citation type="submission" date="2021-04" db="EMBL/GenBank/DDBJ databases">
        <authorList>
            <person name="Barnhill K.B."/>
            <person name="Biggs A.M."/>
            <person name="Bland J."/>
            <person name="Choudhary H.M."/>
            <person name="Crogan R.E."/>
            <person name="Finocchiaro A.B."/>
            <person name="Franco V."/>
            <person name="Fuller T.A."/>
            <person name="Hanwacker C.G."/>
            <person name="Howard Z.E."/>
            <person name="Iqbal M."/>
            <person name="Mathew A.M."/>
            <person name="Miller S."/>
            <person name="Padhye S."/>
            <person name="Rainey E."/>
            <person name="Rodriguez A."/>
            <person name="Stewart E."/>
            <person name="Otero L.A."/>
            <person name="Chase M.A."/>
            <person name="Pollenz R.S."/>
            <person name="Garlena R.A."/>
            <person name="Russell D.A."/>
            <person name="Jacobs-Sera D."/>
            <person name="Hatfull G.F."/>
        </authorList>
    </citation>
    <scope>NUCLEOTIDE SEQUENCE</scope>
</reference>
<evidence type="ECO:0000313" key="1">
    <source>
        <dbReference type="EMBL" id="QWS68192.1"/>
    </source>
</evidence>
<dbReference type="GeneID" id="80020487"/>
<proteinExistence type="predicted"/>
<dbReference type="KEGG" id="vg:80020487"/>
<name>A0A8F2DAD9_9CAUD</name>
<dbReference type="Proteomes" id="UP000683422">
    <property type="component" value="Segment"/>
</dbReference>
<dbReference type="RefSeq" id="YP_010755816.1">
    <property type="nucleotide sequence ID" value="NC_073474.1"/>
</dbReference>
<keyword evidence="2" id="KW-1185">Reference proteome</keyword>
<sequence>MTDAEVYAIECAFNALLAELASVIGTDGVSRVVEAYEEAKGRAL</sequence>
<accession>A0A8F2DAD9</accession>
<gene>
    <name evidence="1" type="primary">75</name>
    <name evidence="1" type="ORF">SEA_VANLEE_75</name>
</gene>